<keyword evidence="6 9" id="KW-1133">Transmembrane helix</keyword>
<comment type="similarity">
    <text evidence="8 9">Belongs to the TRAP transporter small permease family.</text>
</comment>
<reference evidence="11" key="1">
    <citation type="journal article" date="2014" name="Int. J. Syst. Evol. Microbiol.">
        <title>Complete genome sequence of Corynebacterium casei LMG S-19264T (=DSM 44701T), isolated from a smear-ripened cheese.</title>
        <authorList>
            <consortium name="US DOE Joint Genome Institute (JGI-PGF)"/>
            <person name="Walter F."/>
            <person name="Albersmeier A."/>
            <person name="Kalinowski J."/>
            <person name="Ruckert C."/>
        </authorList>
    </citation>
    <scope>NUCLEOTIDE SEQUENCE</scope>
    <source>
        <strain evidence="11">CGMCC 1.15725</strain>
    </source>
</reference>
<evidence type="ECO:0000256" key="3">
    <source>
        <dbReference type="ARBA" id="ARBA00022475"/>
    </source>
</evidence>
<feature type="transmembrane region" description="Helical" evidence="9">
    <location>
        <begin position="133"/>
        <end position="157"/>
    </location>
</feature>
<feature type="transmembrane region" description="Helical" evidence="9">
    <location>
        <begin position="21"/>
        <end position="41"/>
    </location>
</feature>
<feature type="domain" description="Tripartite ATP-independent periplasmic transporters DctQ component" evidence="10">
    <location>
        <begin position="30"/>
        <end position="157"/>
    </location>
</feature>
<evidence type="ECO:0000256" key="6">
    <source>
        <dbReference type="ARBA" id="ARBA00022989"/>
    </source>
</evidence>
<evidence type="ECO:0000256" key="5">
    <source>
        <dbReference type="ARBA" id="ARBA00022692"/>
    </source>
</evidence>
<dbReference type="Proteomes" id="UP000646365">
    <property type="component" value="Unassembled WGS sequence"/>
</dbReference>
<comment type="function">
    <text evidence="9">Part of the tripartite ATP-independent periplasmic (TRAP) transport system.</text>
</comment>
<reference evidence="11" key="2">
    <citation type="submission" date="2020-09" db="EMBL/GenBank/DDBJ databases">
        <authorList>
            <person name="Sun Q."/>
            <person name="Zhou Y."/>
        </authorList>
    </citation>
    <scope>NUCLEOTIDE SEQUENCE</scope>
    <source>
        <strain evidence="11">CGMCC 1.15725</strain>
    </source>
</reference>
<evidence type="ECO:0000256" key="2">
    <source>
        <dbReference type="ARBA" id="ARBA00022448"/>
    </source>
</evidence>
<feature type="transmembrane region" description="Helical" evidence="9">
    <location>
        <begin position="53"/>
        <end position="71"/>
    </location>
</feature>
<dbReference type="InterPro" id="IPR055348">
    <property type="entry name" value="DctQ"/>
</dbReference>
<dbReference type="PANTHER" id="PTHR35011">
    <property type="entry name" value="2,3-DIKETO-L-GULONATE TRAP TRANSPORTER SMALL PERMEASE PROTEIN YIAM"/>
    <property type="match status" value="1"/>
</dbReference>
<comment type="caution">
    <text evidence="11">The sequence shown here is derived from an EMBL/GenBank/DDBJ whole genome shotgun (WGS) entry which is preliminary data.</text>
</comment>
<keyword evidence="4 9" id="KW-0997">Cell inner membrane</keyword>
<evidence type="ECO:0000256" key="7">
    <source>
        <dbReference type="ARBA" id="ARBA00023136"/>
    </source>
</evidence>
<dbReference type="Pfam" id="PF04290">
    <property type="entry name" value="DctQ"/>
    <property type="match status" value="1"/>
</dbReference>
<keyword evidence="5 9" id="KW-0812">Transmembrane</keyword>
<proteinExistence type="inferred from homology"/>
<evidence type="ECO:0000256" key="9">
    <source>
        <dbReference type="RuleBase" id="RU369079"/>
    </source>
</evidence>
<keyword evidence="3" id="KW-1003">Cell membrane</keyword>
<dbReference type="PANTHER" id="PTHR35011:SF2">
    <property type="entry name" value="2,3-DIKETO-L-GULONATE TRAP TRANSPORTER SMALL PERMEASE PROTEIN YIAM"/>
    <property type="match status" value="1"/>
</dbReference>
<dbReference type="AlphaFoldDB" id="A0A8J2YRU3"/>
<dbReference type="InterPro" id="IPR007387">
    <property type="entry name" value="TRAP_DctQ"/>
</dbReference>
<name>A0A8J2YRU3_9PROT</name>
<dbReference type="GO" id="GO:0005886">
    <property type="term" value="C:plasma membrane"/>
    <property type="evidence" value="ECO:0007669"/>
    <property type="project" value="UniProtKB-SubCell"/>
</dbReference>
<comment type="subunit">
    <text evidence="9">The complex comprises the extracytoplasmic solute receptor protein and the two transmembrane proteins.</text>
</comment>
<feature type="transmembrane region" description="Helical" evidence="9">
    <location>
        <begin position="92"/>
        <end position="113"/>
    </location>
</feature>
<evidence type="ECO:0000256" key="8">
    <source>
        <dbReference type="ARBA" id="ARBA00038436"/>
    </source>
</evidence>
<evidence type="ECO:0000256" key="4">
    <source>
        <dbReference type="ARBA" id="ARBA00022519"/>
    </source>
</evidence>
<organism evidence="11 12">
    <name type="scientific">Aliidongia dinghuensis</name>
    <dbReference type="NCBI Taxonomy" id="1867774"/>
    <lineage>
        <taxon>Bacteria</taxon>
        <taxon>Pseudomonadati</taxon>
        <taxon>Pseudomonadota</taxon>
        <taxon>Alphaproteobacteria</taxon>
        <taxon>Rhodospirillales</taxon>
        <taxon>Dongiaceae</taxon>
        <taxon>Aliidongia</taxon>
    </lineage>
</organism>
<keyword evidence="7 9" id="KW-0472">Membrane</keyword>
<dbReference type="GO" id="GO:0022857">
    <property type="term" value="F:transmembrane transporter activity"/>
    <property type="evidence" value="ECO:0007669"/>
    <property type="project" value="UniProtKB-UniRule"/>
</dbReference>
<comment type="subcellular location">
    <subcellularLocation>
        <location evidence="1 9">Cell inner membrane</location>
        <topology evidence="1 9">Multi-pass membrane protein</topology>
    </subcellularLocation>
</comment>
<dbReference type="GO" id="GO:0015740">
    <property type="term" value="P:C4-dicarboxylate transport"/>
    <property type="evidence" value="ECO:0007669"/>
    <property type="project" value="TreeGrafter"/>
</dbReference>
<evidence type="ECO:0000256" key="1">
    <source>
        <dbReference type="ARBA" id="ARBA00004429"/>
    </source>
</evidence>
<dbReference type="EMBL" id="BMJQ01000003">
    <property type="protein sequence ID" value="GGF11002.1"/>
    <property type="molecule type" value="Genomic_DNA"/>
</dbReference>
<evidence type="ECO:0000259" key="10">
    <source>
        <dbReference type="Pfam" id="PF04290"/>
    </source>
</evidence>
<gene>
    <name evidence="11" type="ORF">GCM10011611_15800</name>
</gene>
<protein>
    <recommendedName>
        <fullName evidence="9">TRAP transporter small permease protein</fullName>
    </recommendedName>
</protein>
<accession>A0A8J2YRU3</accession>
<dbReference type="RefSeq" id="WP_189044304.1">
    <property type="nucleotide sequence ID" value="NZ_BMJQ01000003.1"/>
</dbReference>
<keyword evidence="12" id="KW-1185">Reference proteome</keyword>
<keyword evidence="2 9" id="KW-0813">Transport</keyword>
<evidence type="ECO:0000313" key="12">
    <source>
        <dbReference type="Proteomes" id="UP000646365"/>
    </source>
</evidence>
<evidence type="ECO:0000313" key="11">
    <source>
        <dbReference type="EMBL" id="GGF11002.1"/>
    </source>
</evidence>
<sequence>MLGTPPPPGALNGIATLFSRLLGAALIVAVIVNVVNVIGRYGFNHAITGADEFQIYLMISMAFLGGLVAHIRRRHLRMDVLTRHFPPGLARLVNGAEALVGVAVCSLMTWISWNYTIKMFRIGSHSENAHIPMWIPHSVLAIAFTLMTLVGLVRLFVRAEIEAAPAPRPVEDVLPEAAP</sequence>